<sequence length="230" mass="26130">MALKVASKDPPMTLSCRQELQKLCISFRILPHEIVFTPRLGDIISKQQLCDYVDALLEDLAHQYPTTVSPKPGMWKLVRADADMDLDKWDPRSLELDKPLFITSNIKPSHAVIASATALHNVSWVWADGMMSVCFPGQGAFVLEGYNRVFIVLRCQTKFRVSNKKKRIDETSHNMFIPMTYTVQDVLRLIQASNVCGVFQEPHESNLRWSGSSASELGWKHGSVLRLELW</sequence>
<evidence type="ECO:0000313" key="2">
    <source>
        <dbReference type="Proteomes" id="UP000178912"/>
    </source>
</evidence>
<protein>
    <submittedName>
        <fullName evidence="1">Uncharacterized protein</fullName>
    </submittedName>
</protein>
<accession>A0A1E1K3N1</accession>
<dbReference type="OrthoDB" id="5394088at2759"/>
<proteinExistence type="predicted"/>
<dbReference type="Proteomes" id="UP000178912">
    <property type="component" value="Unassembled WGS sequence"/>
</dbReference>
<name>A0A1E1K3N1_9HELO</name>
<dbReference type="EMBL" id="FJUX01000012">
    <property type="protein sequence ID" value="CZS92480.1"/>
    <property type="molecule type" value="Genomic_DNA"/>
</dbReference>
<organism evidence="1 2">
    <name type="scientific">Rhynchosporium agropyri</name>
    <dbReference type="NCBI Taxonomy" id="914238"/>
    <lineage>
        <taxon>Eukaryota</taxon>
        <taxon>Fungi</taxon>
        <taxon>Dikarya</taxon>
        <taxon>Ascomycota</taxon>
        <taxon>Pezizomycotina</taxon>
        <taxon>Leotiomycetes</taxon>
        <taxon>Helotiales</taxon>
        <taxon>Ploettnerulaceae</taxon>
        <taxon>Rhynchosporium</taxon>
    </lineage>
</organism>
<dbReference type="AlphaFoldDB" id="A0A1E1K3N1"/>
<gene>
    <name evidence="1" type="ORF">RAG0_03063</name>
</gene>
<keyword evidence="2" id="KW-1185">Reference proteome</keyword>
<evidence type="ECO:0000313" key="1">
    <source>
        <dbReference type="EMBL" id="CZS92480.1"/>
    </source>
</evidence>
<reference evidence="2" key="1">
    <citation type="submission" date="2016-03" db="EMBL/GenBank/DDBJ databases">
        <authorList>
            <person name="Guldener U."/>
        </authorList>
    </citation>
    <scope>NUCLEOTIDE SEQUENCE [LARGE SCALE GENOMIC DNA]</scope>
    <source>
        <strain evidence="2">04CH-RAC-A.6.1</strain>
    </source>
</reference>